<dbReference type="GO" id="GO:0005525">
    <property type="term" value="F:GTP binding"/>
    <property type="evidence" value="ECO:0007669"/>
    <property type="project" value="UniProtKB-KW"/>
</dbReference>
<gene>
    <name evidence="8" type="ORF">QBD33_13165</name>
</gene>
<keyword evidence="8" id="KW-0808">Transferase</keyword>
<sequence>MRIIQDSLRKKQSLVASAAVTCLLVCTAIFFFYQRSVARVNEGINALQSQMVSMFNDNELMAEATGVRYQQISRHRLCGDDSLFIPRGNAWGINADPNAFDTEHGTLITRKPDDSARCIYTAAEYIRSKVRALNPEQHDIHRYLIANDGRWFYWFNPADSAPFNFETSQMAKNPRHFFSEPEMFYDRVLQKSLRKKSQSATQFYGDKITGDLGYSIVSYIYDLSAGEPSNNIVAYLVYDLSRAEIRRMLMSAFNHQIPEGLILGLQSRQTGELLCIVGNCDWFDNYRIHQISLRYEIKYAQPVWLFVTQDFWALMMLVLAPVLLVLLFLFFRFHLNRADLRFYRDPLTGCFTRNIFALVQQRSLPFSTVILFDCNKFKAINDNYGHTAGDKALQAISECMLTDVRANADWVIRSGGDEFIILLNRTDIAHTHMIAERIAARIAVYPFSPQGHPVPLSVSWGVAPCVDSLDDAIGQADAQMYEMKKKHGEGR</sequence>
<reference evidence="8" key="1">
    <citation type="submission" date="2023-04" db="EMBL/GenBank/DDBJ databases">
        <title>APH(3)-Id, a novel chromosomal aminoglycoside phosphotransferase, identified from an environmental isolate of Kluyvera intermedia DW18.</title>
        <authorList>
            <person name="Sha Y."/>
        </authorList>
    </citation>
    <scope>NUCLEOTIDE SEQUENCE</scope>
    <source>
        <strain evidence="8">DW18</strain>
    </source>
</reference>
<dbReference type="NCBIfam" id="TIGR00254">
    <property type="entry name" value="GGDEF"/>
    <property type="match status" value="1"/>
</dbReference>
<evidence type="ECO:0000256" key="4">
    <source>
        <dbReference type="ARBA" id="ARBA00023134"/>
    </source>
</evidence>
<name>A0AA95FZH7_KLUIN</name>
<dbReference type="GO" id="GO:0052621">
    <property type="term" value="F:diguanylate cyclase activity"/>
    <property type="evidence" value="ECO:0007669"/>
    <property type="project" value="UniProtKB-EC"/>
</dbReference>
<dbReference type="InterPro" id="IPR043128">
    <property type="entry name" value="Rev_trsase/Diguanyl_cyclase"/>
</dbReference>
<feature type="domain" description="GGDEF" evidence="7">
    <location>
        <begin position="365"/>
        <end position="491"/>
    </location>
</feature>
<keyword evidence="6" id="KW-0472">Membrane</keyword>
<keyword evidence="6" id="KW-1133">Transmembrane helix</keyword>
<protein>
    <recommendedName>
        <fullName evidence="3">diguanylate cyclase</fullName>
        <ecNumber evidence="3">2.7.7.65</ecNumber>
    </recommendedName>
</protein>
<evidence type="ECO:0000256" key="6">
    <source>
        <dbReference type="SAM" id="Phobius"/>
    </source>
</evidence>
<dbReference type="GO" id="GO:0005886">
    <property type="term" value="C:plasma membrane"/>
    <property type="evidence" value="ECO:0007669"/>
    <property type="project" value="TreeGrafter"/>
</dbReference>
<dbReference type="PANTHER" id="PTHR45138">
    <property type="entry name" value="REGULATORY COMPONENTS OF SENSORY TRANSDUCTION SYSTEM"/>
    <property type="match status" value="1"/>
</dbReference>
<accession>A0AA95FZH7</accession>
<keyword evidence="4" id="KW-0547">Nucleotide-binding</keyword>
<dbReference type="GO" id="GO:1902201">
    <property type="term" value="P:negative regulation of bacterial-type flagellum-dependent cell motility"/>
    <property type="evidence" value="ECO:0007669"/>
    <property type="project" value="TreeGrafter"/>
</dbReference>
<comment type="catalytic activity">
    <reaction evidence="5">
        <text>2 GTP = 3',3'-c-di-GMP + 2 diphosphate</text>
        <dbReference type="Rhea" id="RHEA:24898"/>
        <dbReference type="ChEBI" id="CHEBI:33019"/>
        <dbReference type="ChEBI" id="CHEBI:37565"/>
        <dbReference type="ChEBI" id="CHEBI:58805"/>
        <dbReference type="EC" id="2.7.7.65"/>
    </reaction>
</comment>
<keyword evidence="4" id="KW-0342">GTP-binding</keyword>
<proteinExistence type="predicted"/>
<dbReference type="AlphaFoldDB" id="A0AA95FZH7"/>
<evidence type="ECO:0000256" key="2">
    <source>
        <dbReference type="ARBA" id="ARBA00004665"/>
    </source>
</evidence>
<evidence type="ECO:0000313" key="8">
    <source>
        <dbReference type="EMBL" id="WGL54628.1"/>
    </source>
</evidence>
<dbReference type="GO" id="GO:0043709">
    <property type="term" value="P:cell adhesion involved in single-species biofilm formation"/>
    <property type="evidence" value="ECO:0007669"/>
    <property type="project" value="TreeGrafter"/>
</dbReference>
<feature type="transmembrane region" description="Helical" evidence="6">
    <location>
        <begin position="311"/>
        <end position="331"/>
    </location>
</feature>
<dbReference type="PROSITE" id="PS50887">
    <property type="entry name" value="GGDEF"/>
    <property type="match status" value="1"/>
</dbReference>
<evidence type="ECO:0000256" key="3">
    <source>
        <dbReference type="ARBA" id="ARBA00012528"/>
    </source>
</evidence>
<dbReference type="CDD" id="cd01949">
    <property type="entry name" value="GGDEF"/>
    <property type="match status" value="1"/>
</dbReference>
<dbReference type="SMART" id="SM00267">
    <property type="entry name" value="GGDEF"/>
    <property type="match status" value="1"/>
</dbReference>
<evidence type="ECO:0000313" key="9">
    <source>
        <dbReference type="Proteomes" id="UP001177527"/>
    </source>
</evidence>
<keyword evidence="8" id="KW-0548">Nucleotidyltransferase</keyword>
<dbReference type="EC" id="2.7.7.65" evidence="3"/>
<dbReference type="InterPro" id="IPR029787">
    <property type="entry name" value="Nucleotide_cyclase"/>
</dbReference>
<organism evidence="8 9">
    <name type="scientific">Kluyvera intermedia</name>
    <name type="common">Enterobacter intermedius</name>
    <dbReference type="NCBI Taxonomy" id="61648"/>
    <lineage>
        <taxon>Bacteria</taxon>
        <taxon>Pseudomonadati</taxon>
        <taxon>Pseudomonadota</taxon>
        <taxon>Gammaproteobacteria</taxon>
        <taxon>Enterobacterales</taxon>
        <taxon>Enterobacteriaceae</taxon>
        <taxon>Kluyvera</taxon>
    </lineage>
</organism>
<comment type="cofactor">
    <cofactor evidence="1">
        <name>Mg(2+)</name>
        <dbReference type="ChEBI" id="CHEBI:18420"/>
    </cofactor>
</comment>
<feature type="transmembrane region" description="Helical" evidence="6">
    <location>
        <begin position="12"/>
        <end position="33"/>
    </location>
</feature>
<dbReference type="Gene3D" id="3.30.70.270">
    <property type="match status" value="1"/>
</dbReference>
<dbReference type="SUPFAM" id="SSF55073">
    <property type="entry name" value="Nucleotide cyclase"/>
    <property type="match status" value="1"/>
</dbReference>
<dbReference type="InterPro" id="IPR000160">
    <property type="entry name" value="GGDEF_dom"/>
</dbReference>
<keyword evidence="6" id="KW-0812">Transmembrane</keyword>
<comment type="pathway">
    <text evidence="2">Purine metabolism; 3',5'-cyclic di-GMP biosynthesis.</text>
</comment>
<dbReference type="PANTHER" id="PTHR45138:SF9">
    <property type="entry name" value="DIGUANYLATE CYCLASE DGCM-RELATED"/>
    <property type="match status" value="1"/>
</dbReference>
<evidence type="ECO:0000259" key="7">
    <source>
        <dbReference type="PROSITE" id="PS50887"/>
    </source>
</evidence>
<dbReference type="EMBL" id="CP123488">
    <property type="protein sequence ID" value="WGL54628.1"/>
    <property type="molecule type" value="Genomic_DNA"/>
</dbReference>
<dbReference type="InterPro" id="IPR050469">
    <property type="entry name" value="Diguanylate_Cyclase"/>
</dbReference>
<dbReference type="RefSeq" id="WP_280555690.1">
    <property type="nucleotide sequence ID" value="NZ_CP123488.1"/>
</dbReference>
<evidence type="ECO:0000256" key="5">
    <source>
        <dbReference type="ARBA" id="ARBA00034247"/>
    </source>
</evidence>
<evidence type="ECO:0000256" key="1">
    <source>
        <dbReference type="ARBA" id="ARBA00001946"/>
    </source>
</evidence>
<dbReference type="Proteomes" id="UP001177527">
    <property type="component" value="Chromosome"/>
</dbReference>
<dbReference type="Pfam" id="PF00990">
    <property type="entry name" value="GGDEF"/>
    <property type="match status" value="1"/>
</dbReference>